<name>A0A3S3CV91_9NOCA</name>
<evidence type="ECO:0000313" key="7">
    <source>
        <dbReference type="Proteomes" id="UP000284333"/>
    </source>
</evidence>
<evidence type="ECO:0000313" key="6">
    <source>
        <dbReference type="EMBL" id="RVW06455.1"/>
    </source>
</evidence>
<gene>
    <name evidence="6" type="ORF">EF834_03325</name>
</gene>
<dbReference type="PANTHER" id="PTHR33392">
    <property type="entry name" value="POLYISOPRENYL-TEICHOIC ACID--PEPTIDOGLYCAN TEICHOIC ACID TRANSFERASE TAGU"/>
    <property type="match status" value="1"/>
</dbReference>
<dbReference type="Gene3D" id="3.30.70.2390">
    <property type="match status" value="1"/>
</dbReference>
<comment type="caution">
    <text evidence="6">The sequence shown here is derived from an EMBL/GenBank/DDBJ whole genome shotgun (WGS) entry which is preliminary data.</text>
</comment>
<accession>A0A3S3CV91</accession>
<feature type="compositionally biased region" description="Basic and acidic residues" evidence="2">
    <location>
        <begin position="113"/>
        <end position="126"/>
    </location>
</feature>
<feature type="region of interest" description="Disordered" evidence="2">
    <location>
        <begin position="109"/>
        <end position="163"/>
    </location>
</feature>
<comment type="similarity">
    <text evidence="1">Belongs to the LytR/CpsA/Psr (LCP) family.</text>
</comment>
<reference evidence="6 7" key="1">
    <citation type="submission" date="2018-11" db="EMBL/GenBank/DDBJ databases">
        <title>Rhodococcus spongicola sp. nov. and Rhodococcus xishaensis sp. nov. from marine sponges.</title>
        <authorList>
            <person name="Li L."/>
            <person name="Lin H.W."/>
        </authorList>
    </citation>
    <scope>NUCLEOTIDE SEQUENCE [LARGE SCALE GENOMIC DNA]</scope>
    <source>
        <strain evidence="6 7">LHW50502</strain>
    </source>
</reference>
<feature type="transmembrane region" description="Helical" evidence="3">
    <location>
        <begin position="171"/>
        <end position="195"/>
    </location>
</feature>
<dbReference type="InterPro" id="IPR050922">
    <property type="entry name" value="LytR/CpsA/Psr_CW_biosynth"/>
</dbReference>
<dbReference type="InterPro" id="IPR004474">
    <property type="entry name" value="LytR_CpsA_psr"/>
</dbReference>
<dbReference type="AlphaFoldDB" id="A0A3S3CV91"/>
<dbReference type="OrthoDB" id="9782542at2"/>
<evidence type="ECO:0000256" key="2">
    <source>
        <dbReference type="SAM" id="MobiDB-lite"/>
    </source>
</evidence>
<dbReference type="NCBIfam" id="TIGR00350">
    <property type="entry name" value="lytR_cpsA_psr"/>
    <property type="match status" value="1"/>
</dbReference>
<keyword evidence="3" id="KW-0472">Membrane</keyword>
<evidence type="ECO:0000259" key="5">
    <source>
        <dbReference type="Pfam" id="PF13399"/>
    </source>
</evidence>
<sequence length="662" mass="70489">MGDEHYPGRGAPEGRAPWERPLADHQYRDQQAGRRGRRALDSEATEPTERLSVADLMAKMGRPVPPSFNGAHREGPEPVQEPGYPAVHAPESGQGASTEIIPAVTDGPPAFDPRAEPDQHGERWFAEPEPDPVAPAWAEETASPAAPQSVGAPNRTRLAASRDRKRRKLLLAGRSAIAFVAVLALLTTGVVWGYLRSTEGRFSQVSALDTDSTDIIDAGGQTGDETYLIVGTDTRAGAAGEVGAGTVADAEGARSDTVMLITVPADRSRVVAVSFPRDLDVQRPQCDGWDNDTGTYTDETYLAADGEKLNATYALGGPKCLVKVIQKMSGLKIGHFVGMDFAGFESMVDEVGGVEVCAPQPMIDGELGVILPTAGTQTLDGKQALDYVRARHIVYEGSSDYGRIKRQQYFLSALLREAMSSKVLFDPGKLNGFINAFSESTFVENIDTKSLLTLGQSLRNVDAGAVTFITVPTDGTNDRGNEIPRLDDIENIFQAIIDDEPLPGEKRSDEETPPAEPVPSPEQTLLAVSPEELNLQVSNGTGQSGLASTTADGLAAYGYQIYNIGNYDETSTETLVRFPPGYEAEAATVASSIPGAVLEQASRLNNIVEVVLGTDFRRTVTAPAAAGTTVDAGPTRIAEVEQIELPADLSVTNATDNPCAEP</sequence>
<dbReference type="RefSeq" id="WP_127945731.1">
    <property type="nucleotide sequence ID" value="NZ_RKLN01000001.1"/>
</dbReference>
<feature type="region of interest" description="Disordered" evidence="2">
    <location>
        <begin position="1"/>
        <end position="95"/>
    </location>
</feature>
<keyword evidence="3" id="KW-1133">Transmembrane helix</keyword>
<dbReference type="Proteomes" id="UP000284333">
    <property type="component" value="Unassembled WGS sequence"/>
</dbReference>
<proteinExistence type="inferred from homology"/>
<dbReference type="EMBL" id="RKLN01000001">
    <property type="protein sequence ID" value="RVW06455.1"/>
    <property type="molecule type" value="Genomic_DNA"/>
</dbReference>
<dbReference type="Pfam" id="PF13399">
    <property type="entry name" value="LytR_C"/>
    <property type="match status" value="1"/>
</dbReference>
<dbReference type="Pfam" id="PF03816">
    <property type="entry name" value="LytR_cpsA_psr"/>
    <property type="match status" value="1"/>
</dbReference>
<keyword evidence="7" id="KW-1185">Reference proteome</keyword>
<feature type="region of interest" description="Disordered" evidence="2">
    <location>
        <begin position="498"/>
        <end position="522"/>
    </location>
</feature>
<evidence type="ECO:0000259" key="4">
    <source>
        <dbReference type="Pfam" id="PF03816"/>
    </source>
</evidence>
<evidence type="ECO:0000256" key="3">
    <source>
        <dbReference type="SAM" id="Phobius"/>
    </source>
</evidence>
<feature type="compositionally biased region" description="Basic and acidic residues" evidence="2">
    <location>
        <begin position="16"/>
        <end position="32"/>
    </location>
</feature>
<dbReference type="PANTHER" id="PTHR33392:SF6">
    <property type="entry name" value="POLYISOPRENYL-TEICHOIC ACID--PEPTIDOGLYCAN TEICHOIC ACID TRANSFERASE TAGU"/>
    <property type="match status" value="1"/>
</dbReference>
<protein>
    <submittedName>
        <fullName evidence="6">LytR family transcriptional regulator</fullName>
    </submittedName>
</protein>
<dbReference type="Gene3D" id="3.40.630.190">
    <property type="entry name" value="LCP protein"/>
    <property type="match status" value="1"/>
</dbReference>
<organism evidence="6 7">
    <name type="scientific">Rhodococcus spongiicola</name>
    <dbReference type="NCBI Taxonomy" id="2487352"/>
    <lineage>
        <taxon>Bacteria</taxon>
        <taxon>Bacillati</taxon>
        <taxon>Actinomycetota</taxon>
        <taxon>Actinomycetes</taxon>
        <taxon>Mycobacteriales</taxon>
        <taxon>Nocardiaceae</taxon>
        <taxon>Rhodococcus</taxon>
    </lineage>
</organism>
<feature type="domain" description="LytR/CpsA/Psr regulator C-terminal" evidence="5">
    <location>
        <begin position="533"/>
        <end position="616"/>
    </location>
</feature>
<feature type="domain" description="Cell envelope-related transcriptional attenuator" evidence="4">
    <location>
        <begin position="254"/>
        <end position="418"/>
    </location>
</feature>
<evidence type="ECO:0000256" key="1">
    <source>
        <dbReference type="ARBA" id="ARBA00006068"/>
    </source>
</evidence>
<dbReference type="InterPro" id="IPR027381">
    <property type="entry name" value="LytR/CpsA/Psr_C"/>
</dbReference>
<keyword evidence="3" id="KW-0812">Transmembrane</keyword>